<evidence type="ECO:0000256" key="1">
    <source>
        <dbReference type="ARBA" id="ARBA00001946"/>
    </source>
</evidence>
<evidence type="ECO:0000256" key="8">
    <source>
        <dbReference type="ARBA" id="ARBA00022842"/>
    </source>
</evidence>
<dbReference type="EMBL" id="BTSY01000003">
    <property type="protein sequence ID" value="GMT19382.1"/>
    <property type="molecule type" value="Genomic_DNA"/>
</dbReference>
<dbReference type="GO" id="GO:0005737">
    <property type="term" value="C:cytoplasm"/>
    <property type="evidence" value="ECO:0007669"/>
    <property type="project" value="TreeGrafter"/>
</dbReference>
<evidence type="ECO:0000256" key="2">
    <source>
        <dbReference type="ARBA" id="ARBA00009026"/>
    </source>
</evidence>
<comment type="similarity">
    <text evidence="2">Belongs to the methyltransferase superfamily. HEN1 family.</text>
</comment>
<dbReference type="InterPro" id="IPR029063">
    <property type="entry name" value="SAM-dependent_MTases_sf"/>
</dbReference>
<dbReference type="GO" id="GO:0005634">
    <property type="term" value="C:nucleus"/>
    <property type="evidence" value="ECO:0007669"/>
    <property type="project" value="TreeGrafter"/>
</dbReference>
<keyword evidence="4" id="KW-0489">Methyltransferase</keyword>
<dbReference type="PANTHER" id="PTHR21404:SF3">
    <property type="entry name" value="SMALL RNA 2'-O-METHYLTRANSFERASE"/>
    <property type="match status" value="1"/>
</dbReference>
<evidence type="ECO:0000256" key="7">
    <source>
        <dbReference type="ARBA" id="ARBA00022723"/>
    </source>
</evidence>
<dbReference type="GO" id="GO:0090486">
    <property type="term" value="F:small RNA 2'-O-methyltransferase activity"/>
    <property type="evidence" value="ECO:0007669"/>
    <property type="project" value="UniProtKB-EC"/>
</dbReference>
<evidence type="ECO:0000256" key="6">
    <source>
        <dbReference type="ARBA" id="ARBA00022691"/>
    </source>
</evidence>
<name>A0AAV5VL08_9BILA</name>
<dbReference type="GO" id="GO:0034587">
    <property type="term" value="P:piRNA processing"/>
    <property type="evidence" value="ECO:0007669"/>
    <property type="project" value="TreeGrafter"/>
</dbReference>
<reference evidence="13" key="1">
    <citation type="submission" date="2023-10" db="EMBL/GenBank/DDBJ databases">
        <title>Genome assembly of Pristionchus species.</title>
        <authorList>
            <person name="Yoshida K."/>
            <person name="Sommer R.J."/>
        </authorList>
    </citation>
    <scope>NUCLEOTIDE SEQUENCE</scope>
    <source>
        <strain evidence="13">RS5133</strain>
    </source>
</reference>
<dbReference type="EC" id="2.1.1.386" evidence="11"/>
<dbReference type="GO" id="GO:0001510">
    <property type="term" value="P:RNA methylation"/>
    <property type="evidence" value="ECO:0007669"/>
    <property type="project" value="InterPro"/>
</dbReference>
<dbReference type="AlphaFoldDB" id="A0AAV5VL08"/>
<accession>A0AAV5VL08</accession>
<comment type="caution">
    <text evidence="13">The sequence shown here is derived from an EMBL/GenBank/DDBJ whole genome shotgun (WGS) entry which is preliminary data.</text>
</comment>
<dbReference type="GO" id="GO:0030422">
    <property type="term" value="P:siRNA processing"/>
    <property type="evidence" value="ECO:0007669"/>
    <property type="project" value="TreeGrafter"/>
</dbReference>
<evidence type="ECO:0000256" key="5">
    <source>
        <dbReference type="ARBA" id="ARBA00022679"/>
    </source>
</evidence>
<dbReference type="InterPro" id="IPR026610">
    <property type="entry name" value="Hen1"/>
</dbReference>
<evidence type="ECO:0000313" key="14">
    <source>
        <dbReference type="Proteomes" id="UP001432322"/>
    </source>
</evidence>
<keyword evidence="9" id="KW-0694">RNA-binding</keyword>
<keyword evidence="8" id="KW-0460">Magnesium</keyword>
<comment type="catalytic activity">
    <reaction evidence="12">
        <text>small RNA 3'-end nucleotide + S-adenosyl-L-methionine = small RNA 3'-end 2'-O-methylnucleotide + S-adenosyl-L-homocysteine + H(+)</text>
        <dbReference type="Rhea" id="RHEA:37887"/>
        <dbReference type="Rhea" id="RHEA-COMP:10415"/>
        <dbReference type="Rhea" id="RHEA-COMP:10416"/>
        <dbReference type="ChEBI" id="CHEBI:15378"/>
        <dbReference type="ChEBI" id="CHEBI:57856"/>
        <dbReference type="ChEBI" id="CHEBI:59789"/>
        <dbReference type="ChEBI" id="CHEBI:74896"/>
        <dbReference type="ChEBI" id="CHEBI:74898"/>
        <dbReference type="EC" id="2.1.1.386"/>
    </reaction>
</comment>
<evidence type="ECO:0000256" key="3">
    <source>
        <dbReference type="ARBA" id="ARBA00021330"/>
    </source>
</evidence>
<evidence type="ECO:0000256" key="10">
    <source>
        <dbReference type="ARBA" id="ARBA00023158"/>
    </source>
</evidence>
<keyword evidence="14" id="KW-1185">Reference proteome</keyword>
<evidence type="ECO:0000256" key="9">
    <source>
        <dbReference type="ARBA" id="ARBA00022884"/>
    </source>
</evidence>
<evidence type="ECO:0000256" key="12">
    <source>
        <dbReference type="ARBA" id="ARBA00048418"/>
    </source>
</evidence>
<keyword evidence="10" id="KW-0943">RNA-mediated gene silencing</keyword>
<evidence type="ECO:0000313" key="13">
    <source>
        <dbReference type="EMBL" id="GMT19382.1"/>
    </source>
</evidence>
<comment type="cofactor">
    <cofactor evidence="1">
        <name>Mg(2+)</name>
        <dbReference type="ChEBI" id="CHEBI:18420"/>
    </cofactor>
</comment>
<keyword evidence="7" id="KW-0479">Metal-binding</keyword>
<dbReference type="SUPFAM" id="SSF53335">
    <property type="entry name" value="S-adenosyl-L-methionine-dependent methyltransferases"/>
    <property type="match status" value="1"/>
</dbReference>
<protein>
    <recommendedName>
        <fullName evidence="3">Small RNA 2'-O-methyltransferase</fullName>
        <ecNumber evidence="11">2.1.1.386</ecNumber>
    </recommendedName>
</protein>
<dbReference type="GO" id="GO:0046872">
    <property type="term" value="F:metal ion binding"/>
    <property type="evidence" value="ECO:0007669"/>
    <property type="project" value="UniProtKB-KW"/>
</dbReference>
<gene>
    <name evidence="13" type="ORF">PFISCL1PPCAC_10679</name>
</gene>
<dbReference type="PANTHER" id="PTHR21404">
    <property type="entry name" value="HEN1"/>
    <property type="match status" value="1"/>
</dbReference>
<proteinExistence type="inferred from homology"/>
<keyword evidence="5" id="KW-0808">Transferase</keyword>
<keyword evidence="6" id="KW-0949">S-adenosyl-L-methionine</keyword>
<dbReference type="Gene3D" id="3.40.50.150">
    <property type="entry name" value="Vaccinia Virus protein VP39"/>
    <property type="match status" value="1"/>
</dbReference>
<feature type="non-terminal residue" evidence="13">
    <location>
        <position position="1"/>
    </location>
</feature>
<dbReference type="Proteomes" id="UP001432322">
    <property type="component" value="Unassembled WGS sequence"/>
</dbReference>
<organism evidence="13 14">
    <name type="scientific">Pristionchus fissidentatus</name>
    <dbReference type="NCBI Taxonomy" id="1538716"/>
    <lineage>
        <taxon>Eukaryota</taxon>
        <taxon>Metazoa</taxon>
        <taxon>Ecdysozoa</taxon>
        <taxon>Nematoda</taxon>
        <taxon>Chromadorea</taxon>
        <taxon>Rhabditida</taxon>
        <taxon>Rhabditina</taxon>
        <taxon>Diplogasteromorpha</taxon>
        <taxon>Diplogasteroidea</taxon>
        <taxon>Neodiplogasteridae</taxon>
        <taxon>Pristionchus</taxon>
    </lineage>
</organism>
<evidence type="ECO:0000256" key="11">
    <source>
        <dbReference type="ARBA" id="ARBA00035025"/>
    </source>
</evidence>
<sequence length="425" mass="49099">FDFCYFPLCTINIPRVHITHMAAFINWDNTIDLNVLLQKYMEIERRQKDAPITLELPEVADREPEPIRIGVGGDPPPQRFFTPPLQVQRNSFMYDELRQISRETTVKKIAILGCGELSFEKYSMSMIADAGVERIISIDVDETPLSKGVDRMSNFLYNMEETTHKRNALPVHIEVFKGNVSNPTPILSNLDVACSTEVIEHMPLEKATEMLRCVLEKIRPKAYIISTPNHEYNVVFNRNCGFRHDDHHFEFTREEFKNWLSDNVQAPYTYEIHFVGELMDYEHLSGATQFAVIRREGEESGNEIGDNEQPYEKVGDFVFRNSYYRLFESVVVGAFKKFIEAFHFDPQKQQAVGSLKFWRCSIESILQFRTEPTIEIGEEDSMLLLVRLFSLCFKSMMPDTDRPAISLSASTTRESVLTAIGRIFQ</sequence>
<evidence type="ECO:0000256" key="4">
    <source>
        <dbReference type="ARBA" id="ARBA00022603"/>
    </source>
</evidence>
<dbReference type="GO" id="GO:0003723">
    <property type="term" value="F:RNA binding"/>
    <property type="evidence" value="ECO:0007669"/>
    <property type="project" value="UniProtKB-KW"/>
</dbReference>